<evidence type="ECO:0000256" key="2">
    <source>
        <dbReference type="ARBA" id="ARBA00022475"/>
    </source>
</evidence>
<keyword evidence="4 7" id="KW-1133">Transmembrane helix</keyword>
<dbReference type="EMBL" id="CP064955">
    <property type="protein sequence ID" value="QPK83629.1"/>
    <property type="molecule type" value="Genomic_DNA"/>
</dbReference>
<evidence type="ECO:0000256" key="4">
    <source>
        <dbReference type="ARBA" id="ARBA00022989"/>
    </source>
</evidence>
<gene>
    <name evidence="8" type="ORF">G7Y29_02120</name>
</gene>
<comment type="subcellular location">
    <subcellularLocation>
        <location evidence="1">Cell membrane</location>
        <topology evidence="1">Multi-pass membrane protein</topology>
    </subcellularLocation>
</comment>
<keyword evidence="2" id="KW-1003">Cell membrane</keyword>
<reference evidence="8 9" key="1">
    <citation type="submission" date="2020-11" db="EMBL/GenBank/DDBJ databases">
        <title>Corynebacterium sp. MC1420.</title>
        <authorList>
            <person name="Zhou J."/>
        </authorList>
    </citation>
    <scope>NUCLEOTIDE SEQUENCE [LARGE SCALE GENOMIC DNA]</scope>
    <source>
        <strain evidence="8 9">MC1420</strain>
    </source>
</reference>
<evidence type="ECO:0000256" key="3">
    <source>
        <dbReference type="ARBA" id="ARBA00022692"/>
    </source>
</evidence>
<evidence type="ECO:0000256" key="5">
    <source>
        <dbReference type="ARBA" id="ARBA00023136"/>
    </source>
</evidence>
<keyword evidence="9" id="KW-1185">Reference proteome</keyword>
<evidence type="ECO:0000256" key="6">
    <source>
        <dbReference type="SAM" id="MobiDB-lite"/>
    </source>
</evidence>
<evidence type="ECO:0000313" key="9">
    <source>
        <dbReference type="Proteomes" id="UP000594586"/>
    </source>
</evidence>
<evidence type="ECO:0000256" key="7">
    <source>
        <dbReference type="SAM" id="Phobius"/>
    </source>
</evidence>
<dbReference type="AlphaFoldDB" id="A0A7T0KP39"/>
<dbReference type="Proteomes" id="UP000594586">
    <property type="component" value="Chromosome"/>
</dbReference>
<dbReference type="RefSeq" id="WP_165003668.1">
    <property type="nucleotide sequence ID" value="NZ_CP064955.1"/>
</dbReference>
<feature type="transmembrane region" description="Helical" evidence="7">
    <location>
        <begin position="341"/>
        <end position="359"/>
    </location>
</feature>
<keyword evidence="3 7" id="KW-0812">Transmembrane</keyword>
<dbReference type="Pfam" id="PF03631">
    <property type="entry name" value="Virul_fac_BrkB"/>
    <property type="match status" value="1"/>
</dbReference>
<dbReference type="InterPro" id="IPR017039">
    <property type="entry name" value="Virul_fac_BrkB"/>
</dbReference>
<feature type="transmembrane region" description="Helical" evidence="7">
    <location>
        <begin position="61"/>
        <end position="85"/>
    </location>
</feature>
<feature type="transmembrane region" description="Helical" evidence="7">
    <location>
        <begin position="211"/>
        <end position="237"/>
    </location>
</feature>
<feature type="transmembrane region" description="Helical" evidence="7">
    <location>
        <begin position="276"/>
        <end position="294"/>
    </location>
</feature>
<dbReference type="PANTHER" id="PTHR30213:SF1">
    <property type="entry name" value="INNER MEMBRANE PROTEIN YHJD"/>
    <property type="match status" value="1"/>
</dbReference>
<name>A0A7T0KP39_9CORY</name>
<evidence type="ECO:0000313" key="8">
    <source>
        <dbReference type="EMBL" id="QPK83629.1"/>
    </source>
</evidence>
<proteinExistence type="predicted"/>
<dbReference type="KEGG" id="cqn:G7Y29_02120"/>
<dbReference type="PANTHER" id="PTHR30213">
    <property type="entry name" value="INNER MEMBRANE PROTEIN YHJD"/>
    <property type="match status" value="1"/>
</dbReference>
<sequence length="362" mass="38171">MATSTAPRKAYTDEQGIERASKRQDKGAADKVAKKSPVAAHLLRMNERFAKEGGNQLSAGITYFSVLALFPLAMLFFAGLGFFLAARPDLIADIQGQIENSLGGEVGGAVSQLIDSAIEQRGAVAGIGLLTTLWSGLGWMNNLRVGISAMWKLDANEGGNFVVKKLWDLLGLIGLILLFILAFGVTAIGTSDLTTSLMDRFGLGNFPGARFVVWLVGLAAGILANFLVMAWLVIFMPRTKVPVRSGLKGALLGALVFELIKQFATVIISSATNNPAGAIFGPIIALMVVLYLIWRVVLYVSAWTATTEESLAAQKTEVPEPAVINVRGAAATQAKPRKSTALGVGAAVGAIGVGLLSLLSRD</sequence>
<feature type="transmembrane region" description="Helical" evidence="7">
    <location>
        <begin position="169"/>
        <end position="191"/>
    </location>
</feature>
<accession>A0A7T0KP39</accession>
<feature type="region of interest" description="Disordered" evidence="6">
    <location>
        <begin position="1"/>
        <end position="30"/>
    </location>
</feature>
<feature type="transmembrane region" description="Helical" evidence="7">
    <location>
        <begin position="249"/>
        <end position="270"/>
    </location>
</feature>
<evidence type="ECO:0000256" key="1">
    <source>
        <dbReference type="ARBA" id="ARBA00004651"/>
    </source>
</evidence>
<keyword evidence="5 7" id="KW-0472">Membrane</keyword>
<organism evidence="8 9">
    <name type="scientific">Corynebacterium qintianiae</name>
    <dbReference type="NCBI Taxonomy" id="2709392"/>
    <lineage>
        <taxon>Bacteria</taxon>
        <taxon>Bacillati</taxon>
        <taxon>Actinomycetota</taxon>
        <taxon>Actinomycetes</taxon>
        <taxon>Mycobacteriales</taxon>
        <taxon>Corynebacteriaceae</taxon>
        <taxon>Corynebacterium</taxon>
    </lineage>
</organism>
<protein>
    <submittedName>
        <fullName evidence="8">YihY/virulence factor BrkB family protein</fullName>
    </submittedName>
</protein>
<feature type="compositionally biased region" description="Basic and acidic residues" evidence="6">
    <location>
        <begin position="10"/>
        <end position="30"/>
    </location>
</feature>
<dbReference type="GO" id="GO:0005886">
    <property type="term" value="C:plasma membrane"/>
    <property type="evidence" value="ECO:0007669"/>
    <property type="project" value="UniProtKB-SubCell"/>
</dbReference>